<dbReference type="InterPro" id="IPR010982">
    <property type="entry name" value="Lambda_DNA-bd_dom_sf"/>
</dbReference>
<dbReference type="EMBL" id="JAAGSC010000031">
    <property type="protein sequence ID" value="NDY94834.1"/>
    <property type="molecule type" value="Genomic_DNA"/>
</dbReference>
<dbReference type="PANTHER" id="PTHR34475:SF1">
    <property type="entry name" value="CYTOSKELETON PROTEIN RODZ"/>
    <property type="match status" value="1"/>
</dbReference>
<dbReference type="SUPFAM" id="SSF47413">
    <property type="entry name" value="lambda repressor-like DNA-binding domains"/>
    <property type="match status" value="1"/>
</dbReference>
<organism evidence="3 4">
    <name type="scientific">Wenzhouxiangella limi</name>
    <dbReference type="NCBI Taxonomy" id="2707351"/>
    <lineage>
        <taxon>Bacteria</taxon>
        <taxon>Pseudomonadati</taxon>
        <taxon>Pseudomonadota</taxon>
        <taxon>Gammaproteobacteria</taxon>
        <taxon>Chromatiales</taxon>
        <taxon>Wenzhouxiangellaceae</taxon>
        <taxon>Wenzhouxiangella</taxon>
    </lineage>
</organism>
<dbReference type="Pfam" id="PF13413">
    <property type="entry name" value="HTH_25"/>
    <property type="match status" value="1"/>
</dbReference>
<dbReference type="PANTHER" id="PTHR34475">
    <property type="match status" value="1"/>
</dbReference>
<comment type="caution">
    <text evidence="3">The sequence shown here is derived from an EMBL/GenBank/DDBJ whole genome shotgun (WGS) entry which is preliminary data.</text>
</comment>
<accession>A0A845UWD4</accession>
<evidence type="ECO:0000313" key="3">
    <source>
        <dbReference type="EMBL" id="NDY94834.1"/>
    </source>
</evidence>
<dbReference type="Proteomes" id="UP000484885">
    <property type="component" value="Unassembled WGS sequence"/>
</dbReference>
<dbReference type="InterPro" id="IPR050400">
    <property type="entry name" value="Bact_Cytoskel_RodZ"/>
</dbReference>
<feature type="domain" description="Cytoskeleton protein RodZ-like C-terminal" evidence="2">
    <location>
        <begin position="241"/>
        <end position="311"/>
    </location>
</feature>
<reference evidence="3 4" key="1">
    <citation type="submission" date="2020-02" db="EMBL/GenBank/DDBJ databases">
        <authorList>
            <person name="Zhang X.-Y."/>
        </authorList>
    </citation>
    <scope>NUCLEOTIDE SEQUENCE [LARGE SCALE GENOMIC DNA]</scope>
    <source>
        <strain evidence="3 4">C33</strain>
    </source>
</reference>
<keyword evidence="1" id="KW-1133">Transmembrane helix</keyword>
<keyword evidence="1" id="KW-0472">Membrane</keyword>
<dbReference type="GO" id="GO:0003677">
    <property type="term" value="F:DNA binding"/>
    <property type="evidence" value="ECO:0007669"/>
    <property type="project" value="InterPro"/>
</dbReference>
<name>A0A845UWD4_9GAMM</name>
<gene>
    <name evidence="3" type="ORF">G3I74_03720</name>
</gene>
<dbReference type="InterPro" id="IPR025194">
    <property type="entry name" value="RodZ-like_C"/>
</dbReference>
<evidence type="ECO:0000259" key="2">
    <source>
        <dbReference type="Pfam" id="PF13464"/>
    </source>
</evidence>
<dbReference type="AlphaFoldDB" id="A0A845UWD4"/>
<dbReference type="Pfam" id="PF13464">
    <property type="entry name" value="RodZ_C"/>
    <property type="match status" value="1"/>
</dbReference>
<sequence length="321" mass="35279">MTDNDISTSTDSSEPDQLRLAVGRAEEEIGIQIRQQRLKRRVRLEAAARDLKLSVVTLERIEQGELDQLAPIYRRGYVRNYAQYLGLDPEPLLALIEGVEPAALQPVMPGRKRPPKFDRILKFSTYLIVTTLIIPPLVLIYIQGGSRFIEREPVISEQVAAESTGTSEQRIADRVARALSLDDAPDQGETDQTNESATVAASALPLASIRPLRDPAAALTKPDAAAASVESEPEPAGSVLVIEVLEDSWLEVYAGDGQRLEYDLLRSGDRRRFEADPPFRLLLGRASAIALELDGKPVEFDGQDRADVASFDLLADGGIRR</sequence>
<keyword evidence="4" id="KW-1185">Reference proteome</keyword>
<evidence type="ECO:0000313" key="4">
    <source>
        <dbReference type="Proteomes" id="UP000484885"/>
    </source>
</evidence>
<keyword evidence="1" id="KW-0812">Transmembrane</keyword>
<dbReference type="RefSeq" id="WP_164210216.1">
    <property type="nucleotide sequence ID" value="NZ_JAAGSC010000031.1"/>
</dbReference>
<evidence type="ECO:0000256" key="1">
    <source>
        <dbReference type="SAM" id="Phobius"/>
    </source>
</evidence>
<protein>
    <submittedName>
        <fullName evidence="3">DUF4115 domain-containing protein</fullName>
    </submittedName>
</protein>
<feature type="transmembrane region" description="Helical" evidence="1">
    <location>
        <begin position="120"/>
        <end position="142"/>
    </location>
</feature>
<dbReference type="Gene3D" id="1.10.260.40">
    <property type="entry name" value="lambda repressor-like DNA-binding domains"/>
    <property type="match status" value="1"/>
</dbReference>
<proteinExistence type="predicted"/>